<evidence type="ECO:0000313" key="2">
    <source>
        <dbReference type="Proteomes" id="UP000280599"/>
    </source>
</evidence>
<name>A0A3M3VWQ8_PSESG</name>
<feature type="non-terminal residue" evidence="1">
    <location>
        <position position="43"/>
    </location>
</feature>
<proteinExistence type="predicted"/>
<reference evidence="1 2" key="1">
    <citation type="submission" date="2018-08" db="EMBL/GenBank/DDBJ databases">
        <title>Recombination of ecologically and evolutionarily significant loci maintains genetic cohesion in the Pseudomonas syringae species complex.</title>
        <authorList>
            <person name="Dillon M."/>
            <person name="Thakur S."/>
            <person name="Almeida R.N.D."/>
            <person name="Weir B.S."/>
            <person name="Guttman D.S."/>
        </authorList>
    </citation>
    <scope>NUCLEOTIDE SEQUENCE [LARGE SCALE GENOMIC DNA]</scope>
    <source>
        <strain evidence="1 2">ICMP 867</strain>
    </source>
</reference>
<dbReference type="AlphaFoldDB" id="A0A3M3VWQ8"/>
<dbReference type="EMBL" id="RBPT01000107">
    <property type="protein sequence ID" value="RMO49982.1"/>
    <property type="molecule type" value="Genomic_DNA"/>
</dbReference>
<protein>
    <submittedName>
        <fullName evidence="1">Uncharacterized protein</fullName>
    </submittedName>
</protein>
<gene>
    <name evidence="1" type="ORF">ALQ41_04933</name>
</gene>
<dbReference type="Proteomes" id="UP000280599">
    <property type="component" value="Unassembled WGS sequence"/>
</dbReference>
<comment type="caution">
    <text evidence="1">The sequence shown here is derived from an EMBL/GenBank/DDBJ whole genome shotgun (WGS) entry which is preliminary data.</text>
</comment>
<sequence>MGFLGLVMAAQITLAHAETWVITDRNHPVQTSAHVRLILLDEQ</sequence>
<accession>A0A3M3VWQ8</accession>
<evidence type="ECO:0000313" key="1">
    <source>
        <dbReference type="EMBL" id="RMO49982.1"/>
    </source>
</evidence>
<organism evidence="1 2">
    <name type="scientific">Pseudomonas savastanoi pv. glycinea</name>
    <name type="common">Pseudomonas syringae pv. glycinea</name>
    <dbReference type="NCBI Taxonomy" id="318"/>
    <lineage>
        <taxon>Bacteria</taxon>
        <taxon>Pseudomonadati</taxon>
        <taxon>Pseudomonadota</taxon>
        <taxon>Gammaproteobacteria</taxon>
        <taxon>Pseudomonadales</taxon>
        <taxon>Pseudomonadaceae</taxon>
        <taxon>Pseudomonas</taxon>
    </lineage>
</organism>